<keyword evidence="2" id="KW-1133">Transmembrane helix</keyword>
<feature type="transmembrane region" description="Helical" evidence="2">
    <location>
        <begin position="245"/>
        <end position="266"/>
    </location>
</feature>
<proteinExistence type="predicted"/>
<accession>A0A8J3QK47</accession>
<evidence type="ECO:0000256" key="2">
    <source>
        <dbReference type="SAM" id="Phobius"/>
    </source>
</evidence>
<comment type="caution">
    <text evidence="3">The sequence shown here is derived from an EMBL/GenBank/DDBJ whole genome shotgun (WGS) entry which is preliminary data.</text>
</comment>
<dbReference type="InterPro" id="IPR010640">
    <property type="entry name" value="Low_temperature_requirement_A"/>
</dbReference>
<feature type="transmembrane region" description="Helical" evidence="2">
    <location>
        <begin position="321"/>
        <end position="341"/>
    </location>
</feature>
<protein>
    <submittedName>
        <fullName evidence="3">Membrane protein</fullName>
    </submittedName>
</protein>
<organism evidence="3 4">
    <name type="scientific">Rugosimonospora africana</name>
    <dbReference type="NCBI Taxonomy" id="556532"/>
    <lineage>
        <taxon>Bacteria</taxon>
        <taxon>Bacillati</taxon>
        <taxon>Actinomycetota</taxon>
        <taxon>Actinomycetes</taxon>
        <taxon>Micromonosporales</taxon>
        <taxon>Micromonosporaceae</taxon>
        <taxon>Rugosimonospora</taxon>
    </lineage>
</organism>
<dbReference type="Pfam" id="PF06772">
    <property type="entry name" value="LtrA"/>
    <property type="match status" value="1"/>
</dbReference>
<keyword evidence="2" id="KW-0472">Membrane</keyword>
<evidence type="ECO:0000313" key="4">
    <source>
        <dbReference type="Proteomes" id="UP000642748"/>
    </source>
</evidence>
<feature type="transmembrane region" description="Helical" evidence="2">
    <location>
        <begin position="67"/>
        <end position="84"/>
    </location>
</feature>
<feature type="transmembrane region" description="Helical" evidence="2">
    <location>
        <begin position="353"/>
        <end position="370"/>
    </location>
</feature>
<feature type="transmembrane region" description="Helical" evidence="2">
    <location>
        <begin position="96"/>
        <end position="115"/>
    </location>
</feature>
<feature type="transmembrane region" description="Helical" evidence="2">
    <location>
        <begin position="287"/>
        <end position="306"/>
    </location>
</feature>
<dbReference type="AlphaFoldDB" id="A0A8J3QK47"/>
<dbReference type="PANTHER" id="PTHR36840">
    <property type="entry name" value="BLL5714 PROTEIN"/>
    <property type="match status" value="1"/>
</dbReference>
<keyword evidence="4" id="KW-1185">Reference proteome</keyword>
<sequence>MPVGMQPTGEGKTGPAEASATLTRSHRTPLHATFLELFFDLAYIFAFTQLSDYLIGNLDWAGAGRTLLLLLPLWWVWTTTAWVTDTYDPDRSTVQLHVILVMVGILIMAVSVPHAYDRTRWVFAGAYVAVQVGAASYYTFINRHNRFRGPNLRALFWGCLSAVPWLAGSFLFGGVGEALWAFAAAVDYAAPKLRWPTPWIGRLKREDFQPTGEHVSERYRQFFIISLGETILTSGLALSHNSFSVARTGAFLIAFATTALVARIYIYRAGSMLEAVIKQAPEPLRPGQRAAFAHLLMVAGVVLIAAGDEIAIAHPMHHPRATWAALILSGPALFLAGRAGLDQTVFARVSWSRVAGLIALAVVSPAMLFAPPLAAAAAGTLTLLGVVLSNVATWRRTGRLPVAGEVAGEA</sequence>
<feature type="region of interest" description="Disordered" evidence="1">
    <location>
        <begin position="1"/>
        <end position="23"/>
    </location>
</feature>
<dbReference type="EMBL" id="BONZ01000007">
    <property type="protein sequence ID" value="GIH12453.1"/>
    <property type="molecule type" value="Genomic_DNA"/>
</dbReference>
<dbReference type="PANTHER" id="PTHR36840:SF1">
    <property type="entry name" value="BLL5714 PROTEIN"/>
    <property type="match status" value="1"/>
</dbReference>
<name>A0A8J3QK47_9ACTN</name>
<reference evidence="3" key="1">
    <citation type="submission" date="2021-01" db="EMBL/GenBank/DDBJ databases">
        <title>Whole genome shotgun sequence of Rugosimonospora africana NBRC 104875.</title>
        <authorList>
            <person name="Komaki H."/>
            <person name="Tamura T."/>
        </authorList>
    </citation>
    <scope>NUCLEOTIDE SEQUENCE</scope>
    <source>
        <strain evidence="3">NBRC 104875</strain>
    </source>
</reference>
<feature type="transmembrane region" description="Helical" evidence="2">
    <location>
        <begin position="34"/>
        <end position="55"/>
    </location>
</feature>
<dbReference type="Proteomes" id="UP000642748">
    <property type="component" value="Unassembled WGS sequence"/>
</dbReference>
<evidence type="ECO:0000256" key="1">
    <source>
        <dbReference type="SAM" id="MobiDB-lite"/>
    </source>
</evidence>
<gene>
    <name evidence="3" type="ORF">Raf01_06250</name>
</gene>
<evidence type="ECO:0000313" key="3">
    <source>
        <dbReference type="EMBL" id="GIH12453.1"/>
    </source>
</evidence>
<keyword evidence="2" id="KW-0812">Transmembrane</keyword>
<feature type="transmembrane region" description="Helical" evidence="2">
    <location>
        <begin position="152"/>
        <end position="172"/>
    </location>
</feature>
<feature type="transmembrane region" description="Helical" evidence="2">
    <location>
        <begin position="121"/>
        <end position="140"/>
    </location>
</feature>